<proteinExistence type="inferred from homology"/>
<dbReference type="GO" id="GO:0140818">
    <property type="term" value="F:mRNA 5'-triphosphate monophosphatase activity"/>
    <property type="evidence" value="ECO:0007669"/>
    <property type="project" value="UniProtKB-EC"/>
</dbReference>
<evidence type="ECO:0000256" key="7">
    <source>
        <dbReference type="ARBA" id="ARBA00047740"/>
    </source>
</evidence>
<comment type="subunit">
    <text evidence="8">Heterodimer. The mRNA-capping enzyme is composed of two separate chains alpha and beta, respectively a mRNA guanylyltransferase and an mRNA 5'-triphosphate monophosphatase.</text>
</comment>
<dbReference type="GO" id="GO:0031533">
    <property type="term" value="C:mRNA capping enzyme complex"/>
    <property type="evidence" value="ECO:0007669"/>
    <property type="project" value="UniProtKB-UniRule"/>
</dbReference>
<comment type="catalytic activity">
    <reaction evidence="7">
        <text>a 5'-end triphospho-ribonucleoside in mRNA + H2O = a 5'-end diphospho-ribonucleoside in mRNA + phosphate + H(+)</text>
        <dbReference type="Rhea" id="RHEA:67004"/>
        <dbReference type="Rhea" id="RHEA-COMP:17164"/>
        <dbReference type="Rhea" id="RHEA-COMP:17165"/>
        <dbReference type="ChEBI" id="CHEBI:15377"/>
        <dbReference type="ChEBI" id="CHEBI:15378"/>
        <dbReference type="ChEBI" id="CHEBI:43474"/>
        <dbReference type="ChEBI" id="CHEBI:167616"/>
        <dbReference type="ChEBI" id="CHEBI:167618"/>
        <dbReference type="EC" id="3.6.1.74"/>
    </reaction>
    <physiologicalReaction direction="left-to-right" evidence="7">
        <dbReference type="Rhea" id="RHEA:67005"/>
    </physiologicalReaction>
</comment>
<dbReference type="Pfam" id="PF02940">
    <property type="entry name" value="mRNA_triPase"/>
    <property type="match status" value="1"/>
</dbReference>
<evidence type="ECO:0000256" key="3">
    <source>
        <dbReference type="ARBA" id="ARBA00006345"/>
    </source>
</evidence>
<name>A0A0V1PRD7_9ASCO</name>
<evidence type="ECO:0000256" key="8">
    <source>
        <dbReference type="RuleBase" id="RU367053"/>
    </source>
</evidence>
<dbReference type="OrthoDB" id="272147at2759"/>
<keyword evidence="8" id="KW-0506">mRNA capping</keyword>
<keyword evidence="4 8" id="KW-0507">mRNA processing</keyword>
<dbReference type="GeneID" id="26842517"/>
<comment type="caution">
    <text evidence="11">The sequence shown here is derived from an EMBL/GenBank/DDBJ whole genome shotgun (WGS) entry which is preliminary data.</text>
</comment>
<dbReference type="PANTHER" id="PTHR28118">
    <property type="entry name" value="POLYNUCLEOTIDE 5'-TRIPHOSPHATASE-RELATED"/>
    <property type="match status" value="1"/>
</dbReference>
<dbReference type="Gene3D" id="3.20.100.10">
    <property type="entry name" value="mRNA triphosphatase Cet1-like"/>
    <property type="match status" value="1"/>
</dbReference>
<protein>
    <recommendedName>
        <fullName evidence="8">mRNA-capping enzyme subunit beta</fullName>
        <ecNumber evidence="8">3.6.1.74</ecNumber>
    </recommendedName>
    <alternativeName>
        <fullName evidence="8">mRNA 5'-phosphatase</fullName>
    </alternativeName>
    <alternativeName>
        <fullName evidence="8">mRNA 5'-triphosphate monophosphatase</fullName>
    </alternativeName>
</protein>
<dbReference type="AlphaFoldDB" id="A0A0V1PRD7"/>
<keyword evidence="12" id="KW-1185">Reference proteome</keyword>
<gene>
    <name evidence="11" type="ORF">AC631_05508</name>
</gene>
<evidence type="ECO:0000259" key="10">
    <source>
        <dbReference type="Pfam" id="PF02940"/>
    </source>
</evidence>
<comment type="function">
    <text evidence="8">First step of mRNA capping. Converts the 5'-triphosphate end of a nascent mRNA chain into a diphosphate end.</text>
</comment>
<keyword evidence="6 8" id="KW-0539">Nucleus</keyword>
<feature type="region of interest" description="Disordered" evidence="9">
    <location>
        <begin position="1"/>
        <end position="89"/>
    </location>
</feature>
<keyword evidence="5 8" id="KW-0378">Hydrolase</keyword>
<dbReference type="EMBL" id="LMYN01000220">
    <property type="protein sequence ID" value="KRZ98735.1"/>
    <property type="molecule type" value="Genomic_DNA"/>
</dbReference>
<evidence type="ECO:0000256" key="4">
    <source>
        <dbReference type="ARBA" id="ARBA00022664"/>
    </source>
</evidence>
<evidence type="ECO:0000256" key="2">
    <source>
        <dbReference type="ARBA" id="ARBA00004123"/>
    </source>
</evidence>
<organism evidence="11 12">
    <name type="scientific">Debaryomyces fabryi</name>
    <dbReference type="NCBI Taxonomy" id="58627"/>
    <lineage>
        <taxon>Eukaryota</taxon>
        <taxon>Fungi</taxon>
        <taxon>Dikarya</taxon>
        <taxon>Ascomycota</taxon>
        <taxon>Saccharomycotina</taxon>
        <taxon>Pichiomycetes</taxon>
        <taxon>Debaryomycetaceae</taxon>
        <taxon>Debaryomyces</taxon>
    </lineage>
</organism>
<comment type="similarity">
    <text evidence="3 8">Belongs to the fungal TPase family.</text>
</comment>
<dbReference type="EC" id="3.6.1.74" evidence="8"/>
<feature type="compositionally biased region" description="Basic and acidic residues" evidence="9">
    <location>
        <begin position="12"/>
        <end position="27"/>
    </location>
</feature>
<dbReference type="GO" id="GO:0006370">
    <property type="term" value="P:7-methylguanosine mRNA capping"/>
    <property type="evidence" value="ECO:0007669"/>
    <property type="project" value="UniProtKB-UniRule"/>
</dbReference>
<dbReference type="CDD" id="cd07470">
    <property type="entry name" value="CYTH-like_mRNA_RTPase"/>
    <property type="match status" value="1"/>
</dbReference>
<feature type="domain" description="mRNA triphosphatase Cet1-like" evidence="10">
    <location>
        <begin position="193"/>
        <end position="431"/>
    </location>
</feature>
<dbReference type="Proteomes" id="UP000054251">
    <property type="component" value="Unassembled WGS sequence"/>
</dbReference>
<evidence type="ECO:0000313" key="12">
    <source>
        <dbReference type="Proteomes" id="UP000054251"/>
    </source>
</evidence>
<dbReference type="GO" id="GO:0004651">
    <property type="term" value="F:polynucleotide 5'-phosphatase activity"/>
    <property type="evidence" value="ECO:0007669"/>
    <property type="project" value="UniProtKB-UniRule"/>
</dbReference>
<comment type="cofactor">
    <cofactor evidence="1 8">
        <name>Mg(2+)</name>
        <dbReference type="ChEBI" id="CHEBI:18420"/>
    </cofactor>
</comment>
<accession>A0A0V1PRD7</accession>
<evidence type="ECO:0000313" key="11">
    <source>
        <dbReference type="EMBL" id="KRZ98735.1"/>
    </source>
</evidence>
<evidence type="ECO:0000256" key="9">
    <source>
        <dbReference type="SAM" id="MobiDB-lite"/>
    </source>
</evidence>
<reference evidence="11 12" key="1">
    <citation type="submission" date="2015-11" db="EMBL/GenBank/DDBJ databases">
        <title>The genome of Debaryomyces fabryi.</title>
        <authorList>
            <person name="Tafer H."/>
            <person name="Lopandic K."/>
        </authorList>
    </citation>
    <scope>NUCLEOTIDE SEQUENCE [LARGE SCALE GENOMIC DNA]</scope>
    <source>
        <strain evidence="11 12">CBS 789</strain>
    </source>
</reference>
<dbReference type="InterPro" id="IPR033469">
    <property type="entry name" value="CYTH-like_dom_sf"/>
</dbReference>
<dbReference type="InterPro" id="IPR037009">
    <property type="entry name" value="mRNA_triPase_Cet1_sf"/>
</dbReference>
<dbReference type="InterPro" id="IPR040343">
    <property type="entry name" value="Cet1/Ctl1"/>
</dbReference>
<sequence length="476" mass="54345">MNVGSILNDEPPPSKKTESDDSGDSVRPDMSTYQRHSLVNLLNDPAPNNELKKKEMKEGKPEDEHSSFKVPGAETNKPSSGVLRRSSIADITNEKDVDISSTTGDPIKQDILEKDEDELTRISKLKSSNKPRRYMEPPIWAQEWIPISYQGTANGTPLVNTQESSLSSKPVFDRTLTVSVDLECSITGVIPPPSVTRTIAEWIYANFTEIPDEQRKYVELELKFGTIIDKRAGHRIDINVSTECIFTDNSNTYFDMGVHEVGWNDMCKFLDDLEKSYQDDLRRSSQANSNAPKRKFNVLESDITDNFYQITSRNEQPKSIRVSKDNLLDPPRYTAINKQRLSSLFIHNPSSMYDLRLSLSYENPIPDNNIDGIIKKNQPTLTRIKKRNSWTHRPTVTRFDMTRVLLPRELKNKSGKKIVEQDQSFEVELEVDTLELFNGFDKFKSGADSIRFEELVEIFVNNARCLNNRVTKLANK</sequence>
<dbReference type="SUPFAM" id="SSF55154">
    <property type="entry name" value="CYTH-like phosphatases"/>
    <property type="match status" value="1"/>
</dbReference>
<comment type="subcellular location">
    <subcellularLocation>
        <location evidence="2 8">Nucleus</location>
    </subcellularLocation>
</comment>
<evidence type="ECO:0000256" key="6">
    <source>
        <dbReference type="ARBA" id="ARBA00023242"/>
    </source>
</evidence>
<dbReference type="InterPro" id="IPR004206">
    <property type="entry name" value="mRNA_triPase_Cet1"/>
</dbReference>
<evidence type="ECO:0000256" key="1">
    <source>
        <dbReference type="ARBA" id="ARBA00001946"/>
    </source>
</evidence>
<feature type="compositionally biased region" description="Basic and acidic residues" evidence="9">
    <location>
        <begin position="50"/>
        <end position="67"/>
    </location>
</feature>
<dbReference type="PANTHER" id="PTHR28118:SF1">
    <property type="entry name" value="POLYNUCLEOTIDE 5'-TRIPHOSPHATASE CTL1-RELATED"/>
    <property type="match status" value="1"/>
</dbReference>
<dbReference type="RefSeq" id="XP_015464838.1">
    <property type="nucleotide sequence ID" value="XM_015614337.1"/>
</dbReference>
<evidence type="ECO:0000256" key="5">
    <source>
        <dbReference type="ARBA" id="ARBA00022801"/>
    </source>
</evidence>